<gene>
    <name evidence="1" type="ORF">J2Z66_001928</name>
</gene>
<accession>A0ABS4IRY6</accession>
<dbReference type="EMBL" id="JAGGLB010000004">
    <property type="protein sequence ID" value="MBP1990330.1"/>
    <property type="molecule type" value="Genomic_DNA"/>
</dbReference>
<organism evidence="1 2">
    <name type="scientific">Paenibacillus eucommiae</name>
    <dbReference type="NCBI Taxonomy" id="1355755"/>
    <lineage>
        <taxon>Bacteria</taxon>
        <taxon>Bacillati</taxon>
        <taxon>Bacillota</taxon>
        <taxon>Bacilli</taxon>
        <taxon>Bacillales</taxon>
        <taxon>Paenibacillaceae</taxon>
        <taxon>Paenibacillus</taxon>
    </lineage>
</organism>
<sequence>MKIDCSYAIGRSFFYHKRKFKFLNPPRGSERKRRFPYRHYPFLSESNLYWQSNERVLHLTMFFIVKTSVPDQSVTLMMIFIVKRGHMASLGGKKGL</sequence>
<evidence type="ECO:0000313" key="1">
    <source>
        <dbReference type="EMBL" id="MBP1990330.1"/>
    </source>
</evidence>
<evidence type="ECO:0000313" key="2">
    <source>
        <dbReference type="Proteomes" id="UP001519287"/>
    </source>
</evidence>
<keyword evidence="2" id="KW-1185">Reference proteome</keyword>
<reference evidence="1 2" key="1">
    <citation type="submission" date="2021-03" db="EMBL/GenBank/DDBJ databases">
        <title>Genomic Encyclopedia of Type Strains, Phase IV (KMG-IV): sequencing the most valuable type-strain genomes for metagenomic binning, comparative biology and taxonomic classification.</title>
        <authorList>
            <person name="Goeker M."/>
        </authorList>
    </citation>
    <scope>NUCLEOTIDE SEQUENCE [LARGE SCALE GENOMIC DNA]</scope>
    <source>
        <strain evidence="1 2">DSM 26048</strain>
    </source>
</reference>
<proteinExistence type="predicted"/>
<comment type="caution">
    <text evidence="1">The sequence shown here is derived from an EMBL/GenBank/DDBJ whole genome shotgun (WGS) entry which is preliminary data.</text>
</comment>
<dbReference type="Proteomes" id="UP001519287">
    <property type="component" value="Unassembled WGS sequence"/>
</dbReference>
<protein>
    <submittedName>
        <fullName evidence="1">Uncharacterized protein</fullName>
    </submittedName>
</protein>
<name>A0ABS4IRY6_9BACL</name>